<dbReference type="RefSeq" id="WP_073023916.1">
    <property type="nucleotide sequence ID" value="NZ_FQZS01000003.1"/>
</dbReference>
<dbReference type="Gene3D" id="3.40.50.150">
    <property type="entry name" value="Vaccinia Virus protein VP39"/>
    <property type="match status" value="1"/>
</dbReference>
<name>A0A1M6BC97_9FIRM</name>
<dbReference type="OrthoDB" id="9810615at2"/>
<evidence type="ECO:0000313" key="2">
    <source>
        <dbReference type="Proteomes" id="UP000184442"/>
    </source>
</evidence>
<organism evidence="1 2">
    <name type="scientific">Lutispora thermophila DSM 19022</name>
    <dbReference type="NCBI Taxonomy" id="1122184"/>
    <lineage>
        <taxon>Bacteria</taxon>
        <taxon>Bacillati</taxon>
        <taxon>Bacillota</taxon>
        <taxon>Clostridia</taxon>
        <taxon>Lutisporales</taxon>
        <taxon>Lutisporaceae</taxon>
        <taxon>Lutispora</taxon>
    </lineage>
</organism>
<proteinExistence type="predicted"/>
<keyword evidence="2" id="KW-1185">Reference proteome</keyword>
<dbReference type="STRING" id="1122184.SAMN02745176_00385"/>
<gene>
    <name evidence="1" type="ORF">SAMN02745176_00385</name>
</gene>
<protein>
    <recommendedName>
        <fullName evidence="3">Methyltransferase domain-containing protein</fullName>
    </recommendedName>
</protein>
<dbReference type="Proteomes" id="UP000184442">
    <property type="component" value="Unassembled WGS sequence"/>
</dbReference>
<dbReference type="SUPFAM" id="SSF53335">
    <property type="entry name" value="S-adenosyl-L-methionine-dependent methyltransferases"/>
    <property type="match status" value="1"/>
</dbReference>
<evidence type="ECO:0008006" key="3">
    <source>
        <dbReference type="Google" id="ProtNLM"/>
    </source>
</evidence>
<dbReference type="AlphaFoldDB" id="A0A1M6BC97"/>
<accession>A0A1M6BC97</accession>
<reference evidence="1 2" key="1">
    <citation type="submission" date="2016-11" db="EMBL/GenBank/DDBJ databases">
        <authorList>
            <person name="Jaros S."/>
            <person name="Januszkiewicz K."/>
            <person name="Wedrychowicz H."/>
        </authorList>
    </citation>
    <scope>NUCLEOTIDE SEQUENCE [LARGE SCALE GENOMIC DNA]</scope>
    <source>
        <strain evidence="1 2">DSM 19022</strain>
    </source>
</reference>
<dbReference type="EMBL" id="FQZS01000003">
    <property type="protein sequence ID" value="SHI46297.1"/>
    <property type="molecule type" value="Genomic_DNA"/>
</dbReference>
<dbReference type="InterPro" id="IPR029063">
    <property type="entry name" value="SAM-dependent_MTases_sf"/>
</dbReference>
<sequence length="103" mass="11988">MDQIAQYYEGYDEESRLIKDNSHKVEFITTIHTLDDKIKKGARILEVGARTGRYSFYYLDEGHAVTALDIVPKNVEIMKEKLKQSMQGIYPNLIQILLTLFYV</sequence>
<evidence type="ECO:0000313" key="1">
    <source>
        <dbReference type="EMBL" id="SHI46297.1"/>
    </source>
</evidence>